<reference evidence="2 3" key="1">
    <citation type="submission" date="2018-06" db="EMBL/GenBank/DDBJ databases">
        <title>Freshwater and sediment microbial communities from various areas in North America, analyzing microbe dynamics in response to fracking.</title>
        <authorList>
            <person name="Lamendella R."/>
        </authorList>
    </citation>
    <scope>NUCLEOTIDE SEQUENCE [LARGE SCALE GENOMIC DNA]</scope>
    <source>
        <strain evidence="2 3">14_TX</strain>
    </source>
</reference>
<sequence length="83" mass="9430">MYEQPKTWKDWAILLSGWLSLFALGLKAVLNVDITPFAGDIANFILLTIFISVNAWTVWKNTHVSKKAQLQKKVLQAQGLMKK</sequence>
<dbReference type="EMBL" id="QNSF01000017">
    <property type="protein sequence ID" value="RBP87890.1"/>
    <property type="molecule type" value="Genomic_DNA"/>
</dbReference>
<dbReference type="AlphaFoldDB" id="A0A366JNH7"/>
<feature type="transmembrane region" description="Helical" evidence="1">
    <location>
        <begin position="41"/>
        <end position="59"/>
    </location>
</feature>
<feature type="transmembrane region" description="Helical" evidence="1">
    <location>
        <begin position="12"/>
        <end position="29"/>
    </location>
</feature>
<accession>A0A366JNH7</accession>
<evidence type="ECO:0000256" key="1">
    <source>
        <dbReference type="SAM" id="Phobius"/>
    </source>
</evidence>
<evidence type="ECO:0000313" key="3">
    <source>
        <dbReference type="Proteomes" id="UP000252731"/>
    </source>
</evidence>
<comment type="caution">
    <text evidence="2">The sequence shown here is derived from an EMBL/GenBank/DDBJ whole genome shotgun (WGS) entry which is preliminary data.</text>
</comment>
<keyword evidence="1" id="KW-1133">Transmembrane helix</keyword>
<evidence type="ECO:0000313" key="2">
    <source>
        <dbReference type="EMBL" id="RBP87890.1"/>
    </source>
</evidence>
<dbReference type="OrthoDB" id="2932342at2"/>
<keyword evidence="1" id="KW-0472">Membrane</keyword>
<gene>
    <name evidence="2" type="ORF">DFO70_11781</name>
</gene>
<keyword evidence="3" id="KW-1185">Reference proteome</keyword>
<proteinExistence type="predicted"/>
<evidence type="ECO:0008006" key="4">
    <source>
        <dbReference type="Google" id="ProtNLM"/>
    </source>
</evidence>
<name>A0A366JNH7_CYTFI</name>
<protein>
    <recommendedName>
        <fullName evidence="4">Holin</fullName>
    </recommendedName>
</protein>
<dbReference type="Proteomes" id="UP000252731">
    <property type="component" value="Unassembled WGS sequence"/>
</dbReference>
<organism evidence="2 3">
    <name type="scientific">Cytobacillus firmus</name>
    <name type="common">Bacillus firmus</name>
    <dbReference type="NCBI Taxonomy" id="1399"/>
    <lineage>
        <taxon>Bacteria</taxon>
        <taxon>Bacillati</taxon>
        <taxon>Bacillota</taxon>
        <taxon>Bacilli</taxon>
        <taxon>Bacillales</taxon>
        <taxon>Bacillaceae</taxon>
        <taxon>Cytobacillus</taxon>
    </lineage>
</organism>
<dbReference type="RefSeq" id="WP_113885148.1">
    <property type="nucleotide sequence ID" value="NZ_QNSF01000017.1"/>
</dbReference>
<keyword evidence="1" id="KW-0812">Transmembrane</keyword>